<dbReference type="Pfam" id="PF00188">
    <property type="entry name" value="CAP"/>
    <property type="match status" value="1"/>
</dbReference>
<dbReference type="STRING" id="753702.SAMN04488102_11030"/>
<dbReference type="PANTHER" id="PTHR31157:SF1">
    <property type="entry name" value="SCP DOMAIN-CONTAINING PROTEIN"/>
    <property type="match status" value="1"/>
</dbReference>
<reference evidence="3" key="1">
    <citation type="submission" date="2016-10" db="EMBL/GenBank/DDBJ databases">
        <authorList>
            <person name="Varghese N."/>
            <person name="Submissions S."/>
        </authorList>
    </citation>
    <scope>NUCLEOTIDE SEQUENCE [LARGE SCALE GENOMIC DNA]</scope>
    <source>
        <strain evidence="3">DSM 23664</strain>
    </source>
</reference>
<dbReference type="Gene3D" id="3.40.33.10">
    <property type="entry name" value="CAP"/>
    <property type="match status" value="1"/>
</dbReference>
<gene>
    <name evidence="2" type="ORF">SAMN04488102_11030</name>
</gene>
<organism evidence="2 3">
    <name type="scientific">Alkalibacterium subtropicum</name>
    <dbReference type="NCBI Taxonomy" id="753702"/>
    <lineage>
        <taxon>Bacteria</taxon>
        <taxon>Bacillati</taxon>
        <taxon>Bacillota</taxon>
        <taxon>Bacilli</taxon>
        <taxon>Lactobacillales</taxon>
        <taxon>Carnobacteriaceae</taxon>
        <taxon>Alkalibacterium</taxon>
    </lineage>
</organism>
<proteinExistence type="predicted"/>
<feature type="domain" description="SCP" evidence="1">
    <location>
        <begin position="100"/>
        <end position="220"/>
    </location>
</feature>
<name>A0A1I1K8Y3_9LACT</name>
<keyword evidence="3" id="KW-1185">Reference proteome</keyword>
<dbReference type="EMBL" id="FOLT01000010">
    <property type="protein sequence ID" value="SFC55138.1"/>
    <property type="molecule type" value="Genomic_DNA"/>
</dbReference>
<accession>A0A1I1K8Y3</accession>
<dbReference type="SUPFAM" id="SSF55797">
    <property type="entry name" value="PR-1-like"/>
    <property type="match status" value="1"/>
</dbReference>
<dbReference type="Proteomes" id="UP000199612">
    <property type="component" value="Unassembled WGS sequence"/>
</dbReference>
<dbReference type="OrthoDB" id="9783944at2"/>
<protein>
    <submittedName>
        <fullName evidence="2">Cysteine-rich secretory protein family protein</fullName>
    </submittedName>
</protein>
<sequence>MKLLRKILTLLLVLMIGFWLGASGLLNGTRAGNWMNTAVHYFPTRTELQQLRSSFDTLPIIGDTSFTSDQEGQESENKTILESNTHADVDYDRVEQTIVTLVNELRKEQELNTLASNDMLKAAAIIRAVETEESFSHTRPDGSGPFTVFEEEGISYPYKVVGENLGMATYYMDEEEMAELLFNGWVESEGHYENMIKPEYEEIGVGVHYDGEFLYATQMFGTPLY</sequence>
<evidence type="ECO:0000313" key="2">
    <source>
        <dbReference type="EMBL" id="SFC55138.1"/>
    </source>
</evidence>
<dbReference type="PANTHER" id="PTHR31157">
    <property type="entry name" value="SCP DOMAIN-CONTAINING PROTEIN"/>
    <property type="match status" value="1"/>
</dbReference>
<dbReference type="CDD" id="cd05379">
    <property type="entry name" value="CAP_bacterial"/>
    <property type="match status" value="1"/>
</dbReference>
<dbReference type="AlphaFoldDB" id="A0A1I1K8Y3"/>
<evidence type="ECO:0000313" key="3">
    <source>
        <dbReference type="Proteomes" id="UP000199612"/>
    </source>
</evidence>
<dbReference type="InterPro" id="IPR014044">
    <property type="entry name" value="CAP_dom"/>
</dbReference>
<evidence type="ECO:0000259" key="1">
    <source>
        <dbReference type="Pfam" id="PF00188"/>
    </source>
</evidence>
<dbReference type="InterPro" id="IPR035940">
    <property type="entry name" value="CAP_sf"/>
</dbReference>